<dbReference type="PANTHER" id="PTHR12482">
    <property type="entry name" value="LIPASE ROG1-RELATED-RELATED"/>
    <property type="match status" value="1"/>
</dbReference>
<sequence>MSELQAALEIQVELSKFYNVDLFQRGYYQVRTALRTAPRAPVKVEVSLPRNSECSLVFPASIMNGVAISKTFQILYRNEDVTVNDVIVFKVYMLVDSQRIEASIEEADFNIELELWFSDEEFGPEGQNKLQCISQRTLRLHMSASKGLHHHIPVLFDYFHLSVMCVTVHATLLALIQPYIKSASSSSSSSSSFLFICIFSLNRQQPKNAWASKTESTSTMESVLFGTPGSVHGAPAHSNPRVQQAVNMHRKLCHILLCSYESLQTSFEALLRKLPPYHKPLLDHVDCHKKLDDLCRRVQKLTAHEDELFPTIQSDFAQLCAQNVMLWTQYVQVVTLCQRVTYILAQEHHSQRVKRFAEGFFTYENPVQEALACFEHSVHGHADLTTVVRNSNYFQLLPPLTLECLQMDGDVSVLPIVYEDIYGETGSKKSRRGIYCVVVLVLFTSLFMV</sequence>
<organism evidence="1">
    <name type="scientific">Capitella teleta</name>
    <name type="common">Polychaete worm</name>
    <dbReference type="NCBI Taxonomy" id="283909"/>
    <lineage>
        <taxon>Eukaryota</taxon>
        <taxon>Metazoa</taxon>
        <taxon>Spiralia</taxon>
        <taxon>Lophotrochozoa</taxon>
        <taxon>Annelida</taxon>
        <taxon>Polychaeta</taxon>
        <taxon>Sedentaria</taxon>
        <taxon>Scolecida</taxon>
        <taxon>Capitellidae</taxon>
        <taxon>Capitella</taxon>
    </lineage>
</organism>
<proteinExistence type="predicted"/>
<reference evidence="1 3" key="2">
    <citation type="journal article" date="2013" name="Nature">
        <title>Insights into bilaterian evolution from three spiralian genomes.</title>
        <authorList>
            <person name="Simakov O."/>
            <person name="Marletaz F."/>
            <person name="Cho S.J."/>
            <person name="Edsinger-Gonzales E."/>
            <person name="Havlak P."/>
            <person name="Hellsten U."/>
            <person name="Kuo D.H."/>
            <person name="Larsson T."/>
            <person name="Lv J."/>
            <person name="Arendt D."/>
            <person name="Savage R."/>
            <person name="Osoegawa K."/>
            <person name="de Jong P."/>
            <person name="Grimwood J."/>
            <person name="Chapman J.A."/>
            <person name="Shapiro H."/>
            <person name="Aerts A."/>
            <person name="Otillar R.P."/>
            <person name="Terry A.Y."/>
            <person name="Boore J.L."/>
            <person name="Grigoriev I.V."/>
            <person name="Lindberg D.R."/>
            <person name="Seaver E.C."/>
            <person name="Weisblat D.A."/>
            <person name="Putnam N.H."/>
            <person name="Rokhsar D.S."/>
        </authorList>
    </citation>
    <scope>NUCLEOTIDE SEQUENCE</scope>
    <source>
        <strain evidence="1 3">I ESC-2004</strain>
    </source>
</reference>
<dbReference type="HOGENOM" id="CLU_049961_0_0_1"/>
<gene>
    <name evidence="1" type="ORF">CAPTEDRAFT_90595</name>
</gene>
<dbReference type="AlphaFoldDB" id="R7VIA1"/>
<accession>R7VIA1</accession>
<name>R7VIA1_CAPTE</name>
<dbReference type="EnsemblMetazoa" id="CapteT90595">
    <property type="protein sequence ID" value="CapteP90595"/>
    <property type="gene ID" value="CapteG90595"/>
</dbReference>
<evidence type="ECO:0000313" key="3">
    <source>
        <dbReference type="Proteomes" id="UP000014760"/>
    </source>
</evidence>
<dbReference type="OMA" id="SENCVQQ"/>
<evidence type="ECO:0000313" key="2">
    <source>
        <dbReference type="EnsemblMetazoa" id="CapteP90595"/>
    </source>
</evidence>
<dbReference type="Proteomes" id="UP000014760">
    <property type="component" value="Unassembled WGS sequence"/>
</dbReference>
<dbReference type="EMBL" id="KB292015">
    <property type="protein sequence ID" value="ELU18262.1"/>
    <property type="molecule type" value="Genomic_DNA"/>
</dbReference>
<dbReference type="STRING" id="283909.R7VIA1"/>
<evidence type="ECO:0000313" key="1">
    <source>
        <dbReference type="EMBL" id="ELU18262.1"/>
    </source>
</evidence>
<dbReference type="Pfam" id="PF12394">
    <property type="entry name" value="DUF3657"/>
    <property type="match status" value="1"/>
</dbReference>
<dbReference type="InterPro" id="IPR022122">
    <property type="entry name" value="DUF3657"/>
</dbReference>
<dbReference type="OrthoDB" id="273452at2759"/>
<reference evidence="2" key="3">
    <citation type="submission" date="2015-06" db="UniProtKB">
        <authorList>
            <consortium name="EnsemblMetazoa"/>
        </authorList>
    </citation>
    <scope>IDENTIFICATION</scope>
</reference>
<keyword evidence="3" id="KW-1185">Reference proteome</keyword>
<protein>
    <submittedName>
        <fullName evidence="1 2">Uncharacterized protein</fullName>
    </submittedName>
</protein>
<dbReference type="PANTHER" id="PTHR12482:SF67">
    <property type="entry name" value="DUF676 DOMAIN-CONTAINING PROTEIN"/>
    <property type="match status" value="1"/>
</dbReference>
<dbReference type="EMBL" id="AMQN01003826">
    <property type="status" value="NOT_ANNOTATED_CDS"/>
    <property type="molecule type" value="Genomic_DNA"/>
</dbReference>
<dbReference type="InterPro" id="IPR044294">
    <property type="entry name" value="Lipase-like"/>
</dbReference>
<reference evidence="3" key="1">
    <citation type="submission" date="2012-12" db="EMBL/GenBank/DDBJ databases">
        <authorList>
            <person name="Hellsten U."/>
            <person name="Grimwood J."/>
            <person name="Chapman J.A."/>
            <person name="Shapiro H."/>
            <person name="Aerts A."/>
            <person name="Otillar R.P."/>
            <person name="Terry A.Y."/>
            <person name="Boore J.L."/>
            <person name="Simakov O."/>
            <person name="Marletaz F."/>
            <person name="Cho S.-J."/>
            <person name="Edsinger-Gonzales E."/>
            <person name="Havlak P."/>
            <person name="Kuo D.-H."/>
            <person name="Larsson T."/>
            <person name="Lv J."/>
            <person name="Arendt D."/>
            <person name="Savage R."/>
            <person name="Osoegawa K."/>
            <person name="de Jong P."/>
            <person name="Lindberg D.R."/>
            <person name="Seaver E.C."/>
            <person name="Weisblat D.A."/>
            <person name="Putnam N.H."/>
            <person name="Grigoriev I.V."/>
            <person name="Rokhsar D.S."/>
        </authorList>
    </citation>
    <scope>NUCLEOTIDE SEQUENCE</scope>
    <source>
        <strain evidence="3">I ESC-2004</strain>
    </source>
</reference>